<dbReference type="Proteomes" id="UP000694397">
    <property type="component" value="Chromosome 6"/>
</dbReference>
<evidence type="ECO:0000259" key="8">
    <source>
        <dbReference type="Pfam" id="PF15705"/>
    </source>
</evidence>
<dbReference type="GeneTree" id="ENSGT00940000158942"/>
<evidence type="ECO:0000256" key="5">
    <source>
        <dbReference type="ARBA" id="ARBA00023136"/>
    </source>
</evidence>
<reference evidence="15" key="3">
    <citation type="submission" date="2025-09" db="UniProtKB">
        <authorList>
            <consortium name="Ensembl"/>
        </authorList>
    </citation>
    <scope>IDENTIFICATION</scope>
</reference>
<keyword evidence="3 7" id="KW-0812">Transmembrane</keyword>
<comment type="subcellular location">
    <subcellularLocation>
        <location evidence="1">Membrane</location>
        <topology evidence="1">Single-pass type I membrane protein</topology>
    </subcellularLocation>
</comment>
<evidence type="ECO:0000259" key="13">
    <source>
        <dbReference type="Pfam" id="PF23486"/>
    </source>
</evidence>
<dbReference type="Pfam" id="PF23481">
    <property type="entry name" value="Ig_TMEM132_2nd"/>
    <property type="match status" value="1"/>
</dbReference>
<dbReference type="Pfam" id="PF23039">
    <property type="entry name" value="TMEM132_3rd"/>
    <property type="match status" value="1"/>
</dbReference>
<dbReference type="PANTHER" id="PTHR13388">
    <property type="entry name" value="DETONATOR, ISOFORM E"/>
    <property type="match status" value="1"/>
</dbReference>
<evidence type="ECO:0000256" key="6">
    <source>
        <dbReference type="SAM" id="MobiDB-lite"/>
    </source>
</evidence>
<feature type="domain" description="Transmembrane protein TMEM132 cohesin-like" evidence="11">
    <location>
        <begin position="291"/>
        <end position="365"/>
    </location>
</feature>
<dbReference type="InterPro" id="IPR055423">
    <property type="entry name" value="Ig_TMEM132_5th"/>
</dbReference>
<feature type="domain" description="Transmembrane protein TMEM132 C-terminal" evidence="9">
    <location>
        <begin position="774"/>
        <end position="854"/>
    </location>
</feature>
<feature type="transmembrane region" description="Helical" evidence="7">
    <location>
        <begin position="801"/>
        <end position="826"/>
    </location>
</feature>
<comment type="similarity">
    <text evidence="2">Belongs to the TMEM132 family.</text>
</comment>
<feature type="domain" description="Transmembrane protein family 132 fourth" evidence="10">
    <location>
        <begin position="367"/>
        <end position="464"/>
    </location>
</feature>
<evidence type="ECO:0000313" key="15">
    <source>
        <dbReference type="Ensembl" id="ENSSFOP00015010789.2"/>
    </source>
</evidence>
<evidence type="ECO:0000256" key="7">
    <source>
        <dbReference type="SAM" id="Phobius"/>
    </source>
</evidence>
<reference evidence="15 16" key="1">
    <citation type="submission" date="2019-04" db="EMBL/GenBank/DDBJ databases">
        <authorList>
            <consortium name="Wellcome Sanger Institute Data Sharing"/>
        </authorList>
    </citation>
    <scope>NUCLEOTIDE SEQUENCE [LARGE SCALE GENOMIC DNA]</scope>
</reference>
<protein>
    <recommendedName>
        <fullName evidence="17">Transmembrane protein 132D-like</fullName>
    </recommendedName>
</protein>
<evidence type="ECO:0000256" key="2">
    <source>
        <dbReference type="ARBA" id="ARBA00006166"/>
    </source>
</evidence>
<dbReference type="GO" id="GO:0016020">
    <property type="term" value="C:membrane"/>
    <property type="evidence" value="ECO:0007669"/>
    <property type="project" value="UniProtKB-SubCell"/>
</dbReference>
<organism evidence="15 16">
    <name type="scientific">Scleropages formosus</name>
    <name type="common">Asian bonytongue</name>
    <name type="synonym">Osteoglossum formosum</name>
    <dbReference type="NCBI Taxonomy" id="113540"/>
    <lineage>
        <taxon>Eukaryota</taxon>
        <taxon>Metazoa</taxon>
        <taxon>Chordata</taxon>
        <taxon>Craniata</taxon>
        <taxon>Vertebrata</taxon>
        <taxon>Euteleostomi</taxon>
        <taxon>Actinopterygii</taxon>
        <taxon>Neopterygii</taxon>
        <taxon>Teleostei</taxon>
        <taxon>Osteoglossocephala</taxon>
        <taxon>Osteoglossomorpha</taxon>
        <taxon>Osteoglossiformes</taxon>
        <taxon>Osteoglossidae</taxon>
        <taxon>Scleropages</taxon>
    </lineage>
</organism>
<feature type="domain" description="Transmembrane protein TMEM132 fifth" evidence="13">
    <location>
        <begin position="467"/>
        <end position="597"/>
    </location>
</feature>
<sequence length="940" mass="102650">MFFVELYFYSVLSKYHLSHLHCFHPSLIPPPESQSQAPPHTTTPSPVEPWILPVSYQVLNAEHFLLRPADPELGGVGSPQKKIQPLVLYRSRRPPSVNATYGPLSAVRPVPTSLFRPPAWDVRPFVMSHRILSSEPKVRVLFYLAGGRGPGGRGSSWGAESGSICVTAYGFQETREVRGYCSLWSHSGVCVVELEPEPTWFGPASGQTKGNVAELYYRTRLNARGGCSAEDSGKGGGARKLQATLMQRIGSVLLLQATPTSPSLTQLQLGNAVVIQTSSRPQSHDWTPSSTFSIVVCVSVHPLTAAPLDRSDPSSPQEVLQLDFETEDLSSQVEAQEIRWWLELRGAQGGRHEGILRIYTTQRDYVGLAPLVAVSELINTAVLTGKRVTVPVRTVAVERDGSITDVSNSIDCQSTDEDVLKVSERCDYVYVNGKETRGRVKVPVNFTYSYLSAQLHVSVWMPQLPLQIQVSDSELNQIKGWRVPIAAGKRKEEEEARQGRGCSLQFQHALVRVVTQLEAESQQPGQSPARFLGGDWLMDVTRLVHYFLKVADPRVARLQQGTVLAGRTVGVTSLQVLSPLSNSLLAEKTVKVLEDRVSIVDMGVQVVSALSLSLQLSPGSNRVIVATATTPEVLNTPKQEAAICFWIRCSDGSLTPLDAYDSSSYVLAVTSLDEDVVSVRKDPLVVMAKAEGQGMLLRAELLIAEGCQKSKRKSLLAVGSGSLDLQFKPKTTVIGLTNSAGLRLSSSPANRMQSSVGSVSTIAQSAGEDVAGEEATNRTSNLLELEEDPVHMLRPLSDLEVGMYALLGVFCLAILIFLVNCTSHFLREGRRRPPKQATETPGHKHHWVWLGEQEPSNSPSHKGEPCGHVARPSSAKGEPARVSPPADPARESMGPFQAKPTHVEPPHPSPTSKRKRVHFTTFSTLERQQHLQRGGETDIV</sequence>
<reference evidence="15" key="2">
    <citation type="submission" date="2025-08" db="UniProtKB">
        <authorList>
            <consortium name="Ensembl"/>
        </authorList>
    </citation>
    <scope>IDENTIFICATION</scope>
</reference>
<dbReference type="InterPro" id="IPR055422">
    <property type="entry name" value="Ig_TMEM132_2nd"/>
</dbReference>
<keyword evidence="4 7" id="KW-1133">Transmembrane helix</keyword>
<dbReference type="InterPro" id="IPR055424">
    <property type="entry name" value="Ig_TMEM132_6th"/>
</dbReference>
<dbReference type="AlphaFoldDB" id="A0A8C9V0Z8"/>
<evidence type="ECO:0008006" key="17">
    <source>
        <dbReference type="Google" id="ProtNLM"/>
    </source>
</evidence>
<evidence type="ECO:0000256" key="3">
    <source>
        <dbReference type="ARBA" id="ARBA00022692"/>
    </source>
</evidence>
<accession>A0A8C9V0Z8</accession>
<feature type="domain" description="Transmembrane protein TMEM132 second Ig-like" evidence="12">
    <location>
        <begin position="122"/>
        <end position="242"/>
    </location>
</feature>
<evidence type="ECO:0000256" key="4">
    <source>
        <dbReference type="ARBA" id="ARBA00022989"/>
    </source>
</evidence>
<dbReference type="InterPro" id="IPR031437">
    <property type="entry name" value="Ig_TMEM132_4th"/>
</dbReference>
<evidence type="ECO:0000313" key="16">
    <source>
        <dbReference type="Proteomes" id="UP000694397"/>
    </source>
</evidence>
<dbReference type="Pfam" id="PF16070">
    <property type="entry name" value="Ig_TMEM132_4th"/>
    <property type="match status" value="1"/>
</dbReference>
<evidence type="ECO:0000259" key="12">
    <source>
        <dbReference type="Pfam" id="PF23481"/>
    </source>
</evidence>
<feature type="region of interest" description="Disordered" evidence="6">
    <location>
        <begin position="852"/>
        <end position="917"/>
    </location>
</feature>
<feature type="domain" description="Transmembrane protein TMEM132 sixth" evidence="14">
    <location>
        <begin position="598"/>
        <end position="709"/>
    </location>
</feature>
<keyword evidence="5 7" id="KW-0472">Membrane</keyword>
<keyword evidence="16" id="KW-1185">Reference proteome</keyword>
<evidence type="ECO:0000259" key="10">
    <source>
        <dbReference type="Pfam" id="PF16070"/>
    </source>
</evidence>
<evidence type="ECO:0000256" key="1">
    <source>
        <dbReference type="ARBA" id="ARBA00004479"/>
    </source>
</evidence>
<dbReference type="Pfam" id="PF15705">
    <property type="entry name" value="TMEM132_N"/>
    <property type="match status" value="1"/>
</dbReference>
<gene>
    <name evidence="15" type="primary">LOC108923596</name>
</gene>
<dbReference type="Pfam" id="PF15706">
    <property type="entry name" value="TMEM132_C"/>
    <property type="match status" value="1"/>
</dbReference>
<feature type="domain" description="Transmembrane protein TMEM132 N-terminal" evidence="8">
    <location>
        <begin position="54"/>
        <end position="114"/>
    </location>
</feature>
<dbReference type="InterPro" id="IPR031435">
    <property type="entry name" value="TMEM132_N"/>
</dbReference>
<dbReference type="Pfam" id="PF23487">
    <property type="entry name" value="Ig_TMEM132_6th"/>
    <property type="match status" value="1"/>
</dbReference>
<dbReference type="InterPro" id="IPR055421">
    <property type="entry name" value="TMEM132_3rd"/>
</dbReference>
<dbReference type="PANTHER" id="PTHR13388:SF26">
    <property type="entry name" value="SI:DKEY-1D7.3"/>
    <property type="match status" value="1"/>
</dbReference>
<evidence type="ECO:0000259" key="9">
    <source>
        <dbReference type="Pfam" id="PF15706"/>
    </source>
</evidence>
<proteinExistence type="inferred from homology"/>
<dbReference type="InterPro" id="IPR026307">
    <property type="entry name" value="TMEM132"/>
</dbReference>
<dbReference type="InterPro" id="IPR031436">
    <property type="entry name" value="TMEM132_C"/>
</dbReference>
<evidence type="ECO:0000259" key="11">
    <source>
        <dbReference type="Pfam" id="PF23039"/>
    </source>
</evidence>
<dbReference type="Pfam" id="PF23486">
    <property type="entry name" value="Ig_TMEM132_5th"/>
    <property type="match status" value="1"/>
</dbReference>
<evidence type="ECO:0000259" key="14">
    <source>
        <dbReference type="Pfam" id="PF23487"/>
    </source>
</evidence>
<name>A0A8C9V0Z8_SCLFO</name>
<dbReference type="Ensembl" id="ENSSFOT00015010936.2">
    <property type="protein sequence ID" value="ENSSFOP00015010789.2"/>
    <property type="gene ID" value="ENSSFOG00015006919.2"/>
</dbReference>